<comment type="similarity">
    <text evidence="2">Belongs to the MipA/OmpV family.</text>
</comment>
<evidence type="ECO:0000256" key="1">
    <source>
        <dbReference type="ARBA" id="ARBA00004442"/>
    </source>
</evidence>
<keyword evidence="8" id="KW-1185">Reference proteome</keyword>
<dbReference type="PANTHER" id="PTHR38776:SF1">
    <property type="entry name" value="MLTA-INTERACTING PROTEIN-RELATED"/>
    <property type="match status" value="1"/>
</dbReference>
<gene>
    <name evidence="7" type="ORF">J0A65_00460</name>
</gene>
<evidence type="ECO:0000256" key="4">
    <source>
        <dbReference type="ARBA" id="ARBA00023136"/>
    </source>
</evidence>
<evidence type="ECO:0000256" key="2">
    <source>
        <dbReference type="ARBA" id="ARBA00005722"/>
    </source>
</evidence>
<reference evidence="7 8" key="1">
    <citation type="submission" date="2021-03" db="EMBL/GenBank/DDBJ databases">
        <title>novel species isolated from a fishpond in China.</title>
        <authorList>
            <person name="Lu H."/>
            <person name="Cai Z."/>
        </authorList>
    </citation>
    <scope>NUCLEOTIDE SEQUENCE [LARGE SCALE GENOMIC DNA]</scope>
    <source>
        <strain evidence="7 8">Y57</strain>
    </source>
</reference>
<keyword evidence="4" id="KW-0472">Membrane</keyword>
<feature type="signal peptide" evidence="6">
    <location>
        <begin position="1"/>
        <end position="20"/>
    </location>
</feature>
<evidence type="ECO:0000313" key="7">
    <source>
        <dbReference type="EMBL" id="MBN7818309.1"/>
    </source>
</evidence>
<dbReference type="EMBL" id="JAFKCS010000001">
    <property type="protein sequence ID" value="MBN7818309.1"/>
    <property type="molecule type" value="Genomic_DNA"/>
</dbReference>
<dbReference type="Proteomes" id="UP000663992">
    <property type="component" value="Unassembled WGS sequence"/>
</dbReference>
<evidence type="ECO:0000256" key="3">
    <source>
        <dbReference type="ARBA" id="ARBA00022729"/>
    </source>
</evidence>
<dbReference type="RefSeq" id="WP_206592146.1">
    <property type="nucleotide sequence ID" value="NZ_JAFKCS010000001.1"/>
</dbReference>
<evidence type="ECO:0000256" key="5">
    <source>
        <dbReference type="ARBA" id="ARBA00023237"/>
    </source>
</evidence>
<protein>
    <submittedName>
        <fullName evidence="7">MipA/OmpV family protein</fullName>
    </submittedName>
</protein>
<name>A0ABS3CP49_9ALTE</name>
<proteinExistence type="inferred from homology"/>
<sequence length="245" mass="27230">MQIRALALCLALAGSTQVLAEEQWGLGLGVISAASPYQGESKDVLVVPLVSYDNERFHFSGVSASYDLYEDGAFKLAAFVRPGFDFFRPDDADDESMRSLKRRKFSVLAGVRLETELGFAKGSLAMAHDITGNAKGYSLEAGLSRQFILNRALMLKTELGLVYADQETVDYYYGVDNGESPYFAAYTADSALNPYVSATLMYQLDPNWQLFSNLKVSEYDSEIKDSPIVERDRDVQFMAALSYKF</sequence>
<dbReference type="PANTHER" id="PTHR38776">
    <property type="entry name" value="MLTA-INTERACTING PROTEIN-RELATED"/>
    <property type="match status" value="1"/>
</dbReference>
<keyword evidence="5" id="KW-0998">Cell outer membrane</keyword>
<comment type="caution">
    <text evidence="7">The sequence shown here is derived from an EMBL/GenBank/DDBJ whole genome shotgun (WGS) entry which is preliminary data.</text>
</comment>
<organism evidence="7 8">
    <name type="scientific">Bowmanella yangjiangensis</name>
    <dbReference type="NCBI Taxonomy" id="2811230"/>
    <lineage>
        <taxon>Bacteria</taxon>
        <taxon>Pseudomonadati</taxon>
        <taxon>Pseudomonadota</taxon>
        <taxon>Gammaproteobacteria</taxon>
        <taxon>Alteromonadales</taxon>
        <taxon>Alteromonadaceae</taxon>
        <taxon>Bowmanella</taxon>
    </lineage>
</organism>
<evidence type="ECO:0000313" key="8">
    <source>
        <dbReference type="Proteomes" id="UP000663992"/>
    </source>
</evidence>
<dbReference type="InterPro" id="IPR010583">
    <property type="entry name" value="MipA"/>
</dbReference>
<dbReference type="Pfam" id="PF06629">
    <property type="entry name" value="MipA"/>
    <property type="match status" value="1"/>
</dbReference>
<accession>A0ABS3CP49</accession>
<feature type="chain" id="PRO_5047526224" evidence="6">
    <location>
        <begin position="21"/>
        <end position="245"/>
    </location>
</feature>
<keyword evidence="3 6" id="KW-0732">Signal</keyword>
<comment type="subcellular location">
    <subcellularLocation>
        <location evidence="1">Cell outer membrane</location>
    </subcellularLocation>
</comment>
<evidence type="ECO:0000256" key="6">
    <source>
        <dbReference type="SAM" id="SignalP"/>
    </source>
</evidence>